<proteinExistence type="predicted"/>
<keyword evidence="1" id="KW-1133">Transmembrane helix</keyword>
<name>A0A679HL48_BACT4</name>
<accession>A0A679HL48</accession>
<dbReference type="Proteomes" id="UP000500882">
    <property type="component" value="Chromosome"/>
</dbReference>
<sequence length="166" mass="18474">MEIVYQIFTGLFVTVVGGLIVGIALDKVRINKRTITISMTSKIYVSPYDSGSFVFDYSNNNGTYIIGLQERGFTTKWSKASDTSIHACSDSADIDSIALIKNVKDLSSLNLINADFSSRCRTPRIGDAVVWKNINGYYAVTKIVSIKDDSRGDTRDELECQYVIFK</sequence>
<organism evidence="2 3">
    <name type="scientific">Bacteroides thetaiotaomicron</name>
    <dbReference type="NCBI Taxonomy" id="818"/>
    <lineage>
        <taxon>Bacteria</taxon>
        <taxon>Pseudomonadati</taxon>
        <taxon>Bacteroidota</taxon>
        <taxon>Bacteroidia</taxon>
        <taxon>Bacteroidales</taxon>
        <taxon>Bacteroidaceae</taxon>
        <taxon>Bacteroides</taxon>
    </lineage>
</organism>
<dbReference type="RefSeq" id="WP_132061117.1">
    <property type="nucleotide sequence ID" value="NZ_AP022660.1"/>
</dbReference>
<protein>
    <submittedName>
        <fullName evidence="2">Uncharacterized protein</fullName>
    </submittedName>
</protein>
<evidence type="ECO:0000256" key="1">
    <source>
        <dbReference type="SAM" id="Phobius"/>
    </source>
</evidence>
<evidence type="ECO:0000313" key="3">
    <source>
        <dbReference type="Proteomes" id="UP000500882"/>
    </source>
</evidence>
<evidence type="ECO:0000313" key="2">
    <source>
        <dbReference type="EMBL" id="BCA51783.1"/>
    </source>
</evidence>
<dbReference type="EMBL" id="AP022660">
    <property type="protein sequence ID" value="BCA51783.1"/>
    <property type="molecule type" value="Genomic_DNA"/>
</dbReference>
<dbReference type="AlphaFoldDB" id="A0A679HL48"/>
<reference evidence="2 3" key="1">
    <citation type="submission" date="2020-02" db="EMBL/GenBank/DDBJ databases">
        <title>Whole-genome sequencing and comparative analysis of the genomes of Bacteroides thetaiotaomicron and Escherichia coli isolated from a healthy resident in Vietnam.</title>
        <authorList>
            <person name="Mohsin M."/>
            <person name="Tanaka K."/>
            <person name="Kawahara R."/>
            <person name="Kondo S."/>
            <person name="Noguchi H."/>
            <person name="Motooka D."/>
            <person name="Nakamura S."/>
            <person name="Khong D.T."/>
            <person name="Nguyen T.N."/>
            <person name="Tran H.T."/>
            <person name="Yamamoto Y."/>
        </authorList>
    </citation>
    <scope>NUCLEOTIDE SEQUENCE [LARGE SCALE GENOMIC DNA]</scope>
    <source>
        <strain evidence="2 3">F9-2</strain>
    </source>
</reference>
<keyword evidence="1" id="KW-0812">Transmembrane</keyword>
<keyword evidence="1" id="KW-0472">Membrane</keyword>
<gene>
    <name evidence="2" type="ORF">BatF92_37250</name>
</gene>
<feature type="transmembrane region" description="Helical" evidence="1">
    <location>
        <begin position="6"/>
        <end position="25"/>
    </location>
</feature>